<protein>
    <recommendedName>
        <fullName evidence="3">DUF952 domain-containing protein</fullName>
    </recommendedName>
</protein>
<comment type="caution">
    <text evidence="1">The sequence shown here is derived from an EMBL/GenBank/DDBJ whole genome shotgun (WGS) entry which is preliminary data.</text>
</comment>
<dbReference type="AlphaFoldDB" id="A0A9D4Z1I1"/>
<dbReference type="Gene3D" id="3.20.170.20">
    <property type="entry name" value="Protein of unknown function DUF952"/>
    <property type="match status" value="1"/>
</dbReference>
<organism evidence="1 2">
    <name type="scientific">Chlorella vulgaris</name>
    <name type="common">Green alga</name>
    <dbReference type="NCBI Taxonomy" id="3077"/>
    <lineage>
        <taxon>Eukaryota</taxon>
        <taxon>Viridiplantae</taxon>
        <taxon>Chlorophyta</taxon>
        <taxon>core chlorophytes</taxon>
        <taxon>Trebouxiophyceae</taxon>
        <taxon>Chlorellales</taxon>
        <taxon>Chlorellaceae</taxon>
        <taxon>Chlorella clade</taxon>
        <taxon>Chlorella</taxon>
    </lineage>
</organism>
<dbReference type="Pfam" id="PF06108">
    <property type="entry name" value="DUF952"/>
    <property type="match status" value="1"/>
</dbReference>
<dbReference type="Proteomes" id="UP001055712">
    <property type="component" value="Unassembled WGS sequence"/>
</dbReference>
<keyword evidence="2" id="KW-1185">Reference proteome</keyword>
<reference evidence="1" key="2">
    <citation type="submission" date="2020-11" db="EMBL/GenBank/DDBJ databases">
        <authorList>
            <person name="Cecchin M."/>
            <person name="Marcolungo L."/>
            <person name="Rossato M."/>
            <person name="Girolomoni L."/>
            <person name="Cosentino E."/>
            <person name="Cuine S."/>
            <person name="Li-Beisson Y."/>
            <person name="Delledonne M."/>
            <person name="Ballottari M."/>
        </authorList>
    </citation>
    <scope>NUCLEOTIDE SEQUENCE</scope>
    <source>
        <strain evidence="1">211/11P</strain>
        <tissue evidence="1">Whole cell</tissue>
    </source>
</reference>
<dbReference type="InterPro" id="IPR009297">
    <property type="entry name" value="DUF952"/>
</dbReference>
<dbReference type="SUPFAM" id="SSF56399">
    <property type="entry name" value="ADP-ribosylation"/>
    <property type="match status" value="1"/>
</dbReference>
<evidence type="ECO:0000313" key="1">
    <source>
        <dbReference type="EMBL" id="KAI3437860.1"/>
    </source>
</evidence>
<proteinExistence type="predicted"/>
<name>A0A9D4Z1I1_CHLVU</name>
<dbReference type="OrthoDB" id="3335358at2759"/>
<evidence type="ECO:0000313" key="2">
    <source>
        <dbReference type="Proteomes" id="UP001055712"/>
    </source>
</evidence>
<reference evidence="1" key="1">
    <citation type="journal article" date="2019" name="Plant J.">
        <title>Chlorella vulgaris genome assembly and annotation reveals the molecular basis for metabolic acclimation to high light conditions.</title>
        <authorList>
            <person name="Cecchin M."/>
            <person name="Marcolungo L."/>
            <person name="Rossato M."/>
            <person name="Girolomoni L."/>
            <person name="Cosentino E."/>
            <person name="Cuine S."/>
            <person name="Li-Beisson Y."/>
            <person name="Delledonne M."/>
            <person name="Ballottari M."/>
        </authorList>
    </citation>
    <scope>NUCLEOTIDE SEQUENCE</scope>
    <source>
        <strain evidence="1">211/11P</strain>
    </source>
</reference>
<accession>A0A9D4Z1I1</accession>
<dbReference type="EMBL" id="SIDB01000001">
    <property type="protein sequence ID" value="KAI3437860.1"/>
    <property type="molecule type" value="Genomic_DNA"/>
</dbReference>
<evidence type="ECO:0008006" key="3">
    <source>
        <dbReference type="Google" id="ProtNLM"/>
    </source>
</evidence>
<dbReference type="PANTHER" id="PTHR34129">
    <property type="entry name" value="BLR1139 PROTEIN"/>
    <property type="match status" value="1"/>
</dbReference>
<dbReference type="PANTHER" id="PTHR34129:SF1">
    <property type="entry name" value="DUF952 DOMAIN-CONTAINING PROTEIN"/>
    <property type="match status" value="1"/>
</dbReference>
<sequence>MAQHLYHMVEAAQWKSCKAQGTPYYPPTYEADGFTHLTADPALLLTVANHFYTSSVGDWIVLVLDASELTAEVKYEPAAPVGNISSTGVLGGAQRQEAAEAPPEPLFPHLYGSIDFAAVRQELPMQRGLTGSFLSIEGLPAALADGASNP</sequence>
<gene>
    <name evidence="1" type="ORF">D9Q98_000306</name>
</gene>